<dbReference type="InterPro" id="IPR001623">
    <property type="entry name" value="DnaJ_domain"/>
</dbReference>
<dbReference type="PANTHER" id="PTHR21454">
    <property type="entry name" value="DPH3 HOMOLOG-RELATED"/>
    <property type="match status" value="1"/>
</dbReference>
<comment type="function">
    <text evidence="1">Required for the first step of diphthamide biosynthesis, the transfer of 3-amino-3-carboxypropyl from S-adenosyl-L-methionine to a histidine residue. Diphthamide is a post-translational modification of histidine which occurs in elongation factor 2.</text>
</comment>
<dbReference type="Pfam" id="PF05207">
    <property type="entry name" value="Zn_ribbon_CSL"/>
    <property type="match status" value="1"/>
</dbReference>
<dbReference type="SUPFAM" id="SSF46565">
    <property type="entry name" value="Chaperone J-domain"/>
    <property type="match status" value="1"/>
</dbReference>
<evidence type="ECO:0000259" key="13">
    <source>
        <dbReference type="PROSITE" id="PS50076"/>
    </source>
</evidence>
<keyword evidence="8" id="KW-0479">Metal-binding</keyword>
<evidence type="ECO:0000256" key="1">
    <source>
        <dbReference type="ARBA" id="ARBA00003474"/>
    </source>
</evidence>
<evidence type="ECO:0000256" key="8">
    <source>
        <dbReference type="ARBA" id="ARBA00022723"/>
    </source>
</evidence>
<evidence type="ECO:0000256" key="6">
    <source>
        <dbReference type="ARBA" id="ARBA00021797"/>
    </source>
</evidence>
<evidence type="ECO:0000256" key="10">
    <source>
        <dbReference type="ARBA" id="ARBA00023004"/>
    </source>
</evidence>
<feature type="compositionally biased region" description="Low complexity" evidence="12">
    <location>
        <begin position="57"/>
        <end position="68"/>
    </location>
</feature>
<evidence type="ECO:0000313" key="16">
    <source>
        <dbReference type="Proteomes" id="UP001220324"/>
    </source>
</evidence>
<gene>
    <name evidence="15" type="ORF">N7494_012859</name>
</gene>
<keyword evidence="7" id="KW-0963">Cytoplasm</keyword>
<proteinExistence type="inferred from homology"/>
<dbReference type="SUPFAM" id="SSF144217">
    <property type="entry name" value="CSL zinc finger"/>
    <property type="match status" value="1"/>
</dbReference>
<evidence type="ECO:0000259" key="14">
    <source>
        <dbReference type="PROSITE" id="PS51074"/>
    </source>
</evidence>
<dbReference type="InterPro" id="IPR044248">
    <property type="entry name" value="DPH3/4-like"/>
</dbReference>
<dbReference type="InterPro" id="IPR036671">
    <property type="entry name" value="DPH_MB_sf"/>
</dbReference>
<keyword evidence="11" id="KW-0539">Nucleus</keyword>
<evidence type="ECO:0000256" key="12">
    <source>
        <dbReference type="SAM" id="MobiDB-lite"/>
    </source>
</evidence>
<keyword evidence="16" id="KW-1185">Reference proteome</keyword>
<dbReference type="AlphaFoldDB" id="A0AAD6CMG2"/>
<protein>
    <recommendedName>
        <fullName evidence="6">Diphthamide biosynthesis protein 4</fullName>
    </recommendedName>
</protein>
<dbReference type="Proteomes" id="UP001220324">
    <property type="component" value="Unassembled WGS sequence"/>
</dbReference>
<comment type="similarity">
    <text evidence="5">Belongs to the DPH4 family.</text>
</comment>
<dbReference type="GO" id="GO:0005737">
    <property type="term" value="C:cytoplasm"/>
    <property type="evidence" value="ECO:0007669"/>
    <property type="project" value="UniProtKB-SubCell"/>
</dbReference>
<evidence type="ECO:0000256" key="4">
    <source>
        <dbReference type="ARBA" id="ARBA00005156"/>
    </source>
</evidence>
<name>A0AAD6CMG2_9EURO</name>
<feature type="region of interest" description="Disordered" evidence="12">
    <location>
        <begin position="48"/>
        <end position="68"/>
    </location>
</feature>
<dbReference type="PROSITE" id="PS51074">
    <property type="entry name" value="DPH_MB"/>
    <property type="match status" value="1"/>
</dbReference>
<reference evidence="15 16" key="1">
    <citation type="journal article" date="2023" name="IMA Fungus">
        <title>Comparative genomic study of the Penicillium genus elucidates a diverse pangenome and 15 lateral gene transfer events.</title>
        <authorList>
            <person name="Petersen C."/>
            <person name="Sorensen T."/>
            <person name="Nielsen M.R."/>
            <person name="Sondergaard T.E."/>
            <person name="Sorensen J.L."/>
            <person name="Fitzpatrick D.A."/>
            <person name="Frisvad J.C."/>
            <person name="Nielsen K.L."/>
        </authorList>
    </citation>
    <scope>NUCLEOTIDE SEQUENCE [LARGE SCALE GENOMIC DNA]</scope>
    <source>
        <strain evidence="15 16">IBT 35679</strain>
    </source>
</reference>
<evidence type="ECO:0000256" key="7">
    <source>
        <dbReference type="ARBA" id="ARBA00022490"/>
    </source>
</evidence>
<evidence type="ECO:0000256" key="11">
    <source>
        <dbReference type="ARBA" id="ARBA00023242"/>
    </source>
</evidence>
<dbReference type="SMART" id="SM00271">
    <property type="entry name" value="DnaJ"/>
    <property type="match status" value="1"/>
</dbReference>
<evidence type="ECO:0000256" key="9">
    <source>
        <dbReference type="ARBA" id="ARBA00022833"/>
    </source>
</evidence>
<dbReference type="GO" id="GO:0005634">
    <property type="term" value="C:nucleus"/>
    <property type="evidence" value="ECO:0007669"/>
    <property type="project" value="UniProtKB-SubCell"/>
</dbReference>
<dbReference type="InterPro" id="IPR036869">
    <property type="entry name" value="J_dom_sf"/>
</dbReference>
<dbReference type="InterPro" id="IPR007872">
    <property type="entry name" value="DPH_MB_dom"/>
</dbReference>
<dbReference type="Gene3D" id="1.10.287.110">
    <property type="entry name" value="DnaJ domain"/>
    <property type="match status" value="1"/>
</dbReference>
<dbReference type="GO" id="GO:0046872">
    <property type="term" value="F:metal ion binding"/>
    <property type="evidence" value="ECO:0007669"/>
    <property type="project" value="UniProtKB-KW"/>
</dbReference>
<dbReference type="Gene3D" id="3.10.660.10">
    <property type="entry name" value="DPH Zinc finger"/>
    <property type="match status" value="1"/>
</dbReference>
<keyword evidence="10" id="KW-0408">Iron</keyword>
<dbReference type="CDD" id="cd06257">
    <property type="entry name" value="DnaJ"/>
    <property type="match status" value="1"/>
</dbReference>
<dbReference type="EMBL" id="JAQIZZ010000008">
    <property type="protein sequence ID" value="KAJ5526209.1"/>
    <property type="molecule type" value="Genomic_DNA"/>
</dbReference>
<feature type="domain" description="J" evidence="13">
    <location>
        <begin position="7"/>
        <end position="100"/>
    </location>
</feature>
<dbReference type="PROSITE" id="PS50076">
    <property type="entry name" value="DNAJ_2"/>
    <property type="match status" value="1"/>
</dbReference>
<comment type="caution">
    <text evidence="15">The sequence shown here is derived from an EMBL/GenBank/DDBJ whole genome shotgun (WGS) entry which is preliminary data.</text>
</comment>
<comment type="pathway">
    <text evidence="4">Protein modification; peptidyl-diphthamide biosynthesis.</text>
</comment>
<accession>A0AAD6CMG2</accession>
<evidence type="ECO:0000256" key="2">
    <source>
        <dbReference type="ARBA" id="ARBA00004123"/>
    </source>
</evidence>
<sequence>MTESSADYYRVLELPFSSNSATPLSNLQIKLAYHKALLKHHPDKAGAVAKQSGLADSPSTSSNFYSTSKTDQRSYTIDEITTAYKTLSDPQLRAEYDRSLRLNRAKFAEDTTEVFHTGLETVDLDDMDYDEEDGSWYRGCRCGDERGFSVTENHLESSMDHGEVVIGCVGCSLYMKILFAAEDG</sequence>
<dbReference type="GO" id="GO:0017183">
    <property type="term" value="P:protein histidyl modification to diphthamide"/>
    <property type="evidence" value="ECO:0007669"/>
    <property type="project" value="InterPro"/>
</dbReference>
<keyword evidence="9" id="KW-0862">Zinc</keyword>
<organism evidence="15 16">
    <name type="scientific">Penicillium frequentans</name>
    <dbReference type="NCBI Taxonomy" id="3151616"/>
    <lineage>
        <taxon>Eukaryota</taxon>
        <taxon>Fungi</taxon>
        <taxon>Dikarya</taxon>
        <taxon>Ascomycota</taxon>
        <taxon>Pezizomycotina</taxon>
        <taxon>Eurotiomycetes</taxon>
        <taxon>Eurotiomycetidae</taxon>
        <taxon>Eurotiales</taxon>
        <taxon>Aspergillaceae</taxon>
        <taxon>Penicillium</taxon>
    </lineage>
</organism>
<evidence type="ECO:0000313" key="15">
    <source>
        <dbReference type="EMBL" id="KAJ5526209.1"/>
    </source>
</evidence>
<feature type="domain" description="DPH-type MB" evidence="14">
    <location>
        <begin position="118"/>
        <end position="180"/>
    </location>
</feature>
<dbReference type="PANTHER" id="PTHR21454:SF46">
    <property type="entry name" value="DIPHTHAMIDE BIOSYNTHESIS PROTEIN 4"/>
    <property type="match status" value="1"/>
</dbReference>
<evidence type="ECO:0000256" key="5">
    <source>
        <dbReference type="ARBA" id="ARBA00006169"/>
    </source>
</evidence>
<comment type="subcellular location">
    <subcellularLocation>
        <location evidence="3">Cytoplasm</location>
    </subcellularLocation>
    <subcellularLocation>
        <location evidence="2">Nucleus</location>
    </subcellularLocation>
</comment>
<evidence type="ECO:0000256" key="3">
    <source>
        <dbReference type="ARBA" id="ARBA00004496"/>
    </source>
</evidence>